<evidence type="ECO:0000313" key="2">
    <source>
        <dbReference type="Proteomes" id="UP001164539"/>
    </source>
</evidence>
<dbReference type="EMBL" id="CM051394">
    <property type="protein sequence ID" value="KAJ4728678.1"/>
    <property type="molecule type" value="Genomic_DNA"/>
</dbReference>
<evidence type="ECO:0000313" key="1">
    <source>
        <dbReference type="EMBL" id="KAJ4728678.1"/>
    </source>
</evidence>
<protein>
    <submittedName>
        <fullName evidence="1">Ubiquitin carboxyl-terminal hydrolase</fullName>
    </submittedName>
</protein>
<sequence>METHLSKTLETHSGFQETLDESSMSLHKETLGGRSLDYLSSDPNGCSPISAIVPYNPKILGDSSSPIDSSTDEIETLDDNNQSLVHYGPLPRDNPSNVDVTLDTTRTQEIQSVSGVEVDQNEGEEDIYGDIKPSSSYRRYYWESLSHQSNSLSQSEKQWPIKVQPTGVVSISKLISICTWIGLENLGNTCFINAILQCFTHTVPLVEGLRSCNHVKPCRGASEGFCVICALRDHIELSLASSGKVVSPWKLFENLNQISSSFERYQQEDAHEFLQCLLDRLERCCLDSKKTGESLSSQDDNIVDRIFGGRLISKLRCCNCDHCSDTYEPLIDLSLEIEDVDSLESALESFTKLEKIEDAETKFTCENCKEQVSVEKQLMLDKVPSIAAFHLKRFKTDGSYVVKIDKHVKFPLELDLQPYTSGGQISDVELKYHLYAIVEHTGSLPTCGPYFSYIRSSPDTWHRLNDSRVTKVEEEYVLSQDAYILFYAKQGTPWFSSLLEAEKISSDLDLSNSSPKSVLDNMDGGYASYSRVATAENCNYDESRDYAGSSLTKFSCELRSKNVEGNETRDAAEEISECFSSATRQNVAEVETRDDTPMIDACRPLGSSDCHDGGCSSDKVNNLPSVEDNNCSQDVAIVKSNEGFRPLTPSRSPSPDVYSGKPSETYIVPREHLKLDHLKLESKVTSKRQFERDEKDSERQEAIRCIKKTMTGSRSMKLMAAINDGSMYKKRRFKSSPCKRTSPTRTRRKHNHSAVIGRVAI</sequence>
<reference evidence="1 2" key="1">
    <citation type="journal article" date="2023" name="Science">
        <title>Complex scaffold remodeling in plant triterpene biosynthesis.</title>
        <authorList>
            <person name="De La Pena R."/>
            <person name="Hodgson H."/>
            <person name="Liu J.C."/>
            <person name="Stephenson M.J."/>
            <person name="Martin A.C."/>
            <person name="Owen C."/>
            <person name="Harkess A."/>
            <person name="Leebens-Mack J."/>
            <person name="Jimenez L.E."/>
            <person name="Osbourn A."/>
            <person name="Sattely E.S."/>
        </authorList>
    </citation>
    <scope>NUCLEOTIDE SEQUENCE [LARGE SCALE GENOMIC DNA]</scope>
    <source>
        <strain evidence="2">cv. JPN11</strain>
        <tissue evidence="1">Leaf</tissue>
    </source>
</reference>
<dbReference type="Proteomes" id="UP001164539">
    <property type="component" value="Chromosome 1"/>
</dbReference>
<name>A0ACC1Z048_MELAZ</name>
<gene>
    <name evidence="1" type="ORF">OWV82_001571</name>
</gene>
<keyword evidence="2" id="KW-1185">Reference proteome</keyword>
<accession>A0ACC1Z048</accession>
<comment type="caution">
    <text evidence="1">The sequence shown here is derived from an EMBL/GenBank/DDBJ whole genome shotgun (WGS) entry which is preliminary data.</text>
</comment>
<keyword evidence="1" id="KW-0378">Hydrolase</keyword>
<proteinExistence type="predicted"/>
<organism evidence="1 2">
    <name type="scientific">Melia azedarach</name>
    <name type="common">Chinaberry tree</name>
    <dbReference type="NCBI Taxonomy" id="155640"/>
    <lineage>
        <taxon>Eukaryota</taxon>
        <taxon>Viridiplantae</taxon>
        <taxon>Streptophyta</taxon>
        <taxon>Embryophyta</taxon>
        <taxon>Tracheophyta</taxon>
        <taxon>Spermatophyta</taxon>
        <taxon>Magnoliopsida</taxon>
        <taxon>eudicotyledons</taxon>
        <taxon>Gunneridae</taxon>
        <taxon>Pentapetalae</taxon>
        <taxon>rosids</taxon>
        <taxon>malvids</taxon>
        <taxon>Sapindales</taxon>
        <taxon>Meliaceae</taxon>
        <taxon>Melia</taxon>
    </lineage>
</organism>